<keyword evidence="3" id="KW-1185">Reference proteome</keyword>
<evidence type="ECO:0000313" key="3">
    <source>
        <dbReference type="Proteomes" id="UP000015961"/>
    </source>
</evidence>
<protein>
    <recommendedName>
        <fullName evidence="4">DUF998 domain-containing protein</fullName>
    </recommendedName>
</protein>
<name>S0NXL9_9ENTE</name>
<dbReference type="AlphaFoldDB" id="S0NXL9"/>
<feature type="transmembrane region" description="Helical" evidence="1">
    <location>
        <begin position="147"/>
        <end position="167"/>
    </location>
</feature>
<feature type="transmembrane region" description="Helical" evidence="1">
    <location>
        <begin position="118"/>
        <end position="140"/>
    </location>
</feature>
<dbReference type="Pfam" id="PF06197">
    <property type="entry name" value="DUF998"/>
    <property type="match status" value="1"/>
</dbReference>
<dbReference type="RefSeq" id="WP_016185948.1">
    <property type="nucleotide sequence ID" value="NZ_ASWO01000003.1"/>
</dbReference>
<accession>S0NXL9</accession>
<feature type="transmembrane region" description="Helical" evidence="1">
    <location>
        <begin position="49"/>
        <end position="74"/>
    </location>
</feature>
<evidence type="ECO:0000313" key="2">
    <source>
        <dbReference type="EMBL" id="EOT86327.1"/>
    </source>
</evidence>
<dbReference type="eggNOG" id="ENOG503073F">
    <property type="taxonomic scope" value="Bacteria"/>
</dbReference>
<dbReference type="InterPro" id="IPR009339">
    <property type="entry name" value="DUF998"/>
</dbReference>
<dbReference type="PATRIC" id="fig|1140003.3.peg.1454"/>
<reference evidence="2 3" key="1">
    <citation type="submission" date="2013-03" db="EMBL/GenBank/DDBJ databases">
        <title>The Genome Sequence of Enterococcus sulfureus ATCC_49903 (PacBio/Illumina hybrid assembly).</title>
        <authorList>
            <consortium name="The Broad Institute Genomics Platform"/>
            <consortium name="The Broad Institute Genome Sequencing Center for Infectious Disease"/>
            <person name="Earl A."/>
            <person name="Russ C."/>
            <person name="Gilmore M."/>
            <person name="Surin D."/>
            <person name="Walker B."/>
            <person name="Young S."/>
            <person name="Zeng Q."/>
            <person name="Gargeya S."/>
            <person name="Fitzgerald M."/>
            <person name="Haas B."/>
            <person name="Abouelleil A."/>
            <person name="Allen A.W."/>
            <person name="Alvarado L."/>
            <person name="Arachchi H.M."/>
            <person name="Berlin A.M."/>
            <person name="Chapman S.B."/>
            <person name="Gainer-Dewar J."/>
            <person name="Goldberg J."/>
            <person name="Griggs A."/>
            <person name="Gujja S."/>
            <person name="Hansen M."/>
            <person name="Howarth C."/>
            <person name="Imamovic A."/>
            <person name="Ireland A."/>
            <person name="Larimer J."/>
            <person name="McCowan C."/>
            <person name="Murphy C."/>
            <person name="Pearson M."/>
            <person name="Poon T.W."/>
            <person name="Priest M."/>
            <person name="Roberts A."/>
            <person name="Saif S."/>
            <person name="Shea T."/>
            <person name="Sisk P."/>
            <person name="Sykes S."/>
            <person name="Wortman J."/>
            <person name="Nusbaum C."/>
            <person name="Birren B."/>
        </authorList>
    </citation>
    <scope>NUCLEOTIDE SEQUENCE [LARGE SCALE GENOMIC DNA]</scope>
    <source>
        <strain evidence="2 3">ATCC 49903</strain>
    </source>
</reference>
<keyword evidence="1" id="KW-0472">Membrane</keyword>
<feature type="transmembrane region" description="Helical" evidence="1">
    <location>
        <begin position="173"/>
        <end position="194"/>
    </location>
</feature>
<gene>
    <name evidence="2" type="ORF">I573_01082</name>
</gene>
<sequence length="216" mass="23826">MIKSYFRFLLISFVAIDSLSPYILAHFYPKYQAISQVISELGEVGSPVYYGFSFFFVLAGSVLLVSLFGLVSYLKTQTSVWMSRAIVGTLASFAIGECLLSGLFSIEGGSTLSVIIHQVASDLGSLGMLGFPFLISILFYRKDRSKTYLFFGLGILSVFFALINGYAQLMDSSYMGVYQRLSMVMMYLPVVLFSSKLPKMSTIKAVYGTPSYAAVN</sequence>
<dbReference type="EMBL" id="ASWO01000003">
    <property type="protein sequence ID" value="EOT86327.1"/>
    <property type="molecule type" value="Genomic_DNA"/>
</dbReference>
<keyword evidence="1" id="KW-1133">Transmembrane helix</keyword>
<evidence type="ECO:0000256" key="1">
    <source>
        <dbReference type="SAM" id="Phobius"/>
    </source>
</evidence>
<feature type="transmembrane region" description="Helical" evidence="1">
    <location>
        <begin position="86"/>
        <end position="106"/>
    </location>
</feature>
<keyword evidence="1" id="KW-0812">Transmembrane</keyword>
<evidence type="ECO:0008006" key="4">
    <source>
        <dbReference type="Google" id="ProtNLM"/>
    </source>
</evidence>
<comment type="caution">
    <text evidence="2">The sequence shown here is derived from an EMBL/GenBank/DDBJ whole genome shotgun (WGS) entry which is preliminary data.</text>
</comment>
<organism evidence="2 3">
    <name type="scientific">Enterococcus sulfureus ATCC 49903</name>
    <dbReference type="NCBI Taxonomy" id="1140003"/>
    <lineage>
        <taxon>Bacteria</taxon>
        <taxon>Bacillati</taxon>
        <taxon>Bacillota</taxon>
        <taxon>Bacilli</taxon>
        <taxon>Lactobacillales</taxon>
        <taxon>Enterococcaceae</taxon>
        <taxon>Enterococcus</taxon>
    </lineage>
</organism>
<dbReference type="OrthoDB" id="2067339at2"/>
<dbReference type="Proteomes" id="UP000015961">
    <property type="component" value="Unassembled WGS sequence"/>
</dbReference>
<proteinExistence type="predicted"/>